<dbReference type="InterPro" id="IPR025859">
    <property type="entry name" value="AurF/CmlI"/>
</dbReference>
<accession>A0ABP6XQ46</accession>
<evidence type="ECO:0000313" key="2">
    <source>
        <dbReference type="Proteomes" id="UP001500707"/>
    </source>
</evidence>
<gene>
    <name evidence="1" type="ORF">GCM10022295_60780</name>
</gene>
<dbReference type="Proteomes" id="UP001500707">
    <property type="component" value="Unassembled WGS sequence"/>
</dbReference>
<dbReference type="RefSeq" id="WP_346184384.1">
    <property type="nucleotide sequence ID" value="NZ_BAABCE010000012.1"/>
</dbReference>
<sequence>MCGTVGLFTGCQALTYCPKKVILGDTGDADSTADDEYQSPFRTWYSKASVRKSPRRMVEEGDDDAFFFSPELVPVARHPLVMELPPGTFREILLQHLYRYLDFTAKLEYLVVNRTALGIAQGSVRVDIPEEMRLDAYKIYCDEAYHTLFSVDLLQQVQQRSGVRAKLPEEPYFLTRLRQYLETLDASRRPLVELLFVVVSETLISASLAEVPADDGVHPTVRAVIRDHAADEGRHHTYFAMLVRYLWAQLDDEARRFASRIVPTLINFFLAPDTPALLDELRGYGVKADTAQQILAETYTAEALATHARITARQTVRIFAALGALDDSAARDAFENSGLLIE</sequence>
<evidence type="ECO:0000313" key="1">
    <source>
        <dbReference type="EMBL" id="GAA3570741.1"/>
    </source>
</evidence>
<organism evidence="1 2">
    <name type="scientific">Streptomyces osmaniensis</name>
    <dbReference type="NCBI Taxonomy" id="593134"/>
    <lineage>
        <taxon>Bacteria</taxon>
        <taxon>Bacillati</taxon>
        <taxon>Actinomycetota</taxon>
        <taxon>Actinomycetes</taxon>
        <taxon>Kitasatosporales</taxon>
        <taxon>Streptomycetaceae</taxon>
        <taxon>Streptomyces</taxon>
    </lineage>
</organism>
<dbReference type="Pfam" id="PF11583">
    <property type="entry name" value="AurF"/>
    <property type="match status" value="1"/>
</dbReference>
<dbReference type="EMBL" id="BAABCE010000012">
    <property type="protein sequence ID" value="GAA3570741.1"/>
    <property type="molecule type" value="Genomic_DNA"/>
</dbReference>
<keyword evidence="2" id="KW-1185">Reference proteome</keyword>
<reference evidence="2" key="1">
    <citation type="journal article" date="2019" name="Int. J. Syst. Evol. Microbiol.">
        <title>The Global Catalogue of Microorganisms (GCM) 10K type strain sequencing project: providing services to taxonomists for standard genome sequencing and annotation.</title>
        <authorList>
            <consortium name="The Broad Institute Genomics Platform"/>
            <consortium name="The Broad Institute Genome Sequencing Center for Infectious Disease"/>
            <person name="Wu L."/>
            <person name="Ma J."/>
        </authorList>
    </citation>
    <scope>NUCLEOTIDE SEQUENCE [LARGE SCALE GENOMIC DNA]</scope>
    <source>
        <strain evidence="2">JCM 17656</strain>
    </source>
</reference>
<protein>
    <submittedName>
        <fullName evidence="1">Diiron oxygenase</fullName>
    </submittedName>
</protein>
<name>A0ABP6XQ46_9ACTN</name>
<comment type="caution">
    <text evidence="1">The sequence shown here is derived from an EMBL/GenBank/DDBJ whole genome shotgun (WGS) entry which is preliminary data.</text>
</comment>
<proteinExistence type="predicted"/>